<dbReference type="KEGG" id="cbk:CLL_A2284"/>
<reference evidence="1" key="1">
    <citation type="submission" date="2009-06" db="EMBL/GenBank/DDBJ databases">
        <authorList>
            <consortium name="US DOE Joint Genome Institute (JGI-PGF)"/>
            <person name="Lucas S."/>
            <person name="Copeland A."/>
            <person name="Lapidus A."/>
            <person name="Glavina del Rio T."/>
            <person name="Dalin E."/>
            <person name="Tice H."/>
            <person name="Bruce D."/>
            <person name="Goodwin L."/>
            <person name="Pitluck S."/>
            <person name="Kyrpides N."/>
            <person name="Mavromatis K."/>
            <person name="Ivanova N."/>
            <person name="Saunders E."/>
            <person name="Brettin T."/>
            <person name="Detter J.C."/>
            <person name="Han C."/>
            <person name="Larimer F."/>
            <person name="Land M."/>
            <person name="Hauser L."/>
            <person name="Markowitz V."/>
            <person name="Cheng J.-F."/>
            <person name="Hugenholtz P."/>
            <person name="Woyke T."/>
            <person name="Wu D."/>
            <person name="Gronow S."/>
            <person name="Klenk H.-P."/>
            <person name="Eisen J.A."/>
        </authorList>
    </citation>
    <scope>NUCLEOTIDE SEQUENCE</scope>
    <source>
        <strain evidence="1">Eklund 17B</strain>
    </source>
</reference>
<name>B2TRZ2_CLOBB</name>
<proteinExistence type="predicted"/>
<dbReference type="HOGENOM" id="CLU_2698020_0_0_9"/>
<dbReference type="PATRIC" id="fig|935198.13.peg.2240"/>
<reference evidence="1" key="2">
    <citation type="submission" date="2009-08" db="EMBL/GenBank/DDBJ databases">
        <authorList>
            <person name="Shrivastava S."/>
            <person name="Brinkac L.M."/>
            <person name="Dodson R.J."/>
            <person name="Harkins D.M."/>
            <person name="Durkin A.S."/>
            <person name="Sutton G."/>
        </authorList>
    </citation>
    <scope>NUCLEOTIDE SEQUENCE</scope>
    <source>
        <strain evidence="1">Eklund 17B</strain>
    </source>
</reference>
<dbReference type="EMBL" id="CP001056">
    <property type="protein sequence ID" value="ACD22656.1"/>
    <property type="molecule type" value="Genomic_DNA"/>
</dbReference>
<sequence length="73" mass="8464">MADSITIKVSELYERAKQMKDDGMDYVEVSILEDDDENFKSDPLPTTLWLSANSKKEPFESVEYEEIEVIETK</sequence>
<accession>U4P714</accession>
<protein>
    <submittedName>
        <fullName evidence="1">Uncharacterized protein</fullName>
    </submittedName>
</protein>
<accession>B2TRZ2</accession>
<gene>
    <name evidence="1" type="ordered locus">CLL_A2284</name>
</gene>
<evidence type="ECO:0000313" key="1">
    <source>
        <dbReference type="EMBL" id="ACD22656.1"/>
    </source>
</evidence>
<dbReference type="AlphaFoldDB" id="B2TRZ2"/>
<organism evidence="1">
    <name type="scientific">Clostridium botulinum (strain Eklund 17B / Type B)</name>
    <dbReference type="NCBI Taxonomy" id="935198"/>
    <lineage>
        <taxon>Bacteria</taxon>
        <taxon>Bacillati</taxon>
        <taxon>Bacillota</taxon>
        <taxon>Clostridia</taxon>
        <taxon>Eubacteriales</taxon>
        <taxon>Clostridiaceae</taxon>
        <taxon>Clostridium</taxon>
    </lineage>
</organism>